<evidence type="ECO:0000313" key="1">
    <source>
        <dbReference type="EMBL" id="KAJ9685040.1"/>
    </source>
</evidence>
<proteinExistence type="predicted"/>
<keyword evidence="2" id="KW-1185">Reference proteome</keyword>
<dbReference type="EMBL" id="JARBHA010000013">
    <property type="protein sequence ID" value="KAJ9685040.1"/>
    <property type="molecule type" value="Genomic_DNA"/>
</dbReference>
<dbReference type="AlphaFoldDB" id="A0AA38ZA39"/>
<protein>
    <submittedName>
        <fullName evidence="1">Uncharacterized protein</fullName>
    </submittedName>
</protein>
<organism evidence="1 2">
    <name type="scientific">Vitis rotundifolia</name>
    <name type="common">Muscadine grape</name>
    <dbReference type="NCBI Taxonomy" id="103349"/>
    <lineage>
        <taxon>Eukaryota</taxon>
        <taxon>Viridiplantae</taxon>
        <taxon>Streptophyta</taxon>
        <taxon>Embryophyta</taxon>
        <taxon>Tracheophyta</taxon>
        <taxon>Spermatophyta</taxon>
        <taxon>Magnoliopsida</taxon>
        <taxon>eudicotyledons</taxon>
        <taxon>Gunneridae</taxon>
        <taxon>Pentapetalae</taxon>
        <taxon>rosids</taxon>
        <taxon>Vitales</taxon>
        <taxon>Vitaceae</taxon>
        <taxon>Viteae</taxon>
        <taxon>Vitis</taxon>
    </lineage>
</organism>
<dbReference type="Proteomes" id="UP001168098">
    <property type="component" value="Unassembled WGS sequence"/>
</dbReference>
<evidence type="ECO:0000313" key="2">
    <source>
        <dbReference type="Proteomes" id="UP001168098"/>
    </source>
</evidence>
<accession>A0AA38ZA39</accession>
<gene>
    <name evidence="1" type="ORF">PVL29_017180</name>
</gene>
<reference evidence="1 2" key="1">
    <citation type="journal article" date="2023" name="BMC Biotechnol.">
        <title>Vitis rotundifolia cv Carlos genome sequencing.</title>
        <authorList>
            <person name="Huff M."/>
            <person name="Hulse-Kemp A."/>
            <person name="Scheffler B."/>
            <person name="Youngblood R."/>
            <person name="Simpson S."/>
            <person name="Babiker E."/>
            <person name="Staton M."/>
        </authorList>
    </citation>
    <scope>NUCLEOTIDE SEQUENCE [LARGE SCALE GENOMIC DNA]</scope>
    <source>
        <tissue evidence="1">Leaf</tissue>
    </source>
</reference>
<comment type="caution">
    <text evidence="1">The sequence shown here is derived from an EMBL/GenBank/DDBJ whole genome shotgun (WGS) entry which is preliminary data.</text>
</comment>
<name>A0AA38ZA39_VITRO</name>
<sequence>MKNKQYDAKVFAFMLWAMMEKLERDIRESKFAELMNKYSRVSVIPKGIHCLSLRLTDEYSSNAHA</sequence>